<dbReference type="Proteomes" id="UP000615593">
    <property type="component" value="Unassembled WGS sequence"/>
</dbReference>
<evidence type="ECO:0008006" key="5">
    <source>
        <dbReference type="Google" id="ProtNLM"/>
    </source>
</evidence>
<dbReference type="InterPro" id="IPR050742">
    <property type="entry name" value="Helicase_Restrict-Modif_Enz"/>
</dbReference>
<proteinExistence type="predicted"/>
<dbReference type="EMBL" id="BMWY01000005">
    <property type="protein sequence ID" value="GGZ58314.1"/>
    <property type="molecule type" value="Genomic_DNA"/>
</dbReference>
<accession>A0ABQ3BV96</accession>
<reference evidence="4" key="1">
    <citation type="journal article" date="2019" name="Int. J. Syst. Evol. Microbiol.">
        <title>The Global Catalogue of Microorganisms (GCM) 10K type strain sequencing project: providing services to taxonomists for standard genome sequencing and annotation.</title>
        <authorList>
            <consortium name="The Broad Institute Genomics Platform"/>
            <consortium name="The Broad Institute Genome Sequencing Center for Infectious Disease"/>
            <person name="Wu L."/>
            <person name="Ma J."/>
        </authorList>
    </citation>
    <scope>NUCLEOTIDE SEQUENCE [LARGE SCALE GENOMIC DNA]</scope>
    <source>
        <strain evidence="4">KCTC 12708</strain>
    </source>
</reference>
<organism evidence="3 4">
    <name type="scientific">Mesonia mobilis</name>
    <dbReference type="NCBI Taxonomy" id="369791"/>
    <lineage>
        <taxon>Bacteria</taxon>
        <taxon>Pseudomonadati</taxon>
        <taxon>Bacteroidota</taxon>
        <taxon>Flavobacteriia</taxon>
        <taxon>Flavobacteriales</taxon>
        <taxon>Flavobacteriaceae</taxon>
        <taxon>Mesonia</taxon>
    </lineage>
</organism>
<evidence type="ECO:0000259" key="2">
    <source>
        <dbReference type="Pfam" id="PF08463"/>
    </source>
</evidence>
<name>A0ABQ3BV96_9FLAO</name>
<keyword evidence="4" id="KW-1185">Reference proteome</keyword>
<comment type="caution">
    <text evidence="3">The sequence shown here is derived from an EMBL/GenBank/DDBJ whole genome shotgun (WGS) entry which is preliminary data.</text>
</comment>
<evidence type="ECO:0000313" key="4">
    <source>
        <dbReference type="Proteomes" id="UP000615593"/>
    </source>
</evidence>
<dbReference type="Gene3D" id="3.40.50.300">
    <property type="entry name" value="P-loop containing nucleotide triphosphate hydrolases"/>
    <property type="match status" value="1"/>
</dbReference>
<gene>
    <name evidence="3" type="ORF">GCM10008088_19850</name>
</gene>
<feature type="domain" description="Helicase C-terminal" evidence="1">
    <location>
        <begin position="14"/>
        <end position="124"/>
    </location>
</feature>
<dbReference type="Pfam" id="PF00271">
    <property type="entry name" value="Helicase_C"/>
    <property type="match status" value="1"/>
</dbReference>
<evidence type="ECO:0000259" key="1">
    <source>
        <dbReference type="Pfam" id="PF00271"/>
    </source>
</evidence>
<dbReference type="PANTHER" id="PTHR47396">
    <property type="entry name" value="TYPE I RESTRICTION ENZYME ECOKI R PROTEIN"/>
    <property type="match status" value="1"/>
</dbReference>
<dbReference type="CDD" id="cd18799">
    <property type="entry name" value="SF2_C_EcoAI-like"/>
    <property type="match status" value="1"/>
</dbReference>
<evidence type="ECO:0000313" key="3">
    <source>
        <dbReference type="EMBL" id="GGZ58314.1"/>
    </source>
</evidence>
<dbReference type="PANTHER" id="PTHR47396:SF1">
    <property type="entry name" value="ATP-DEPENDENT HELICASE IRC3-RELATED"/>
    <property type="match status" value="1"/>
</dbReference>
<dbReference type="SUPFAM" id="SSF52540">
    <property type="entry name" value="P-loop containing nucleoside triphosphate hydrolases"/>
    <property type="match status" value="1"/>
</dbReference>
<dbReference type="Pfam" id="PF08463">
    <property type="entry name" value="EcoEI_R_C"/>
    <property type="match status" value="1"/>
</dbReference>
<feature type="domain" description="EcoEI R protein C-terminal" evidence="2">
    <location>
        <begin position="238"/>
        <end position="392"/>
    </location>
</feature>
<sequence>MAIDERTQLVAQKITEYLKGTDRFAKTIVFCTDIDHANRMRIALINENADLVAKHQHYVVKITGDDEIGKRELDNFTDVEERFPVIATTSKMLTTGIDTKMVKVVVLEANIGSMTEFKQIIGRGTHIREAEGKVFFSIMDFRKATNHFADPDFDGDPVQIYEPEPDAPIVPPDDEDTPIIDGDWPDIDEPDYPAGDPPDIDIDGIPDTPKKFYVNNVKVSVAHERVQYYGKDGKLITESLKDYTKENLTKQFASLDDFLLRWNSTEKKDELFRELAEHGVLLEALREEVGKDLDDFDLICHIAFDQPPLTRRERADNVRKRNYFAKYSGIAQQVLDSLLVKYEYEGITSIEQGSVLKVKPLNELGSPVELVRAFGNHKDFEKAIQELEKEIYNIA</sequence>
<dbReference type="InterPro" id="IPR027417">
    <property type="entry name" value="P-loop_NTPase"/>
</dbReference>
<protein>
    <recommendedName>
        <fullName evidence="5">Type I restriction enzyme, R subunit</fullName>
    </recommendedName>
</protein>
<dbReference type="InterPro" id="IPR001650">
    <property type="entry name" value="Helicase_C-like"/>
</dbReference>
<dbReference type="InterPro" id="IPR013670">
    <property type="entry name" value="EcoEI_R_C_dom"/>
</dbReference>